<feature type="region of interest" description="Disordered" evidence="1">
    <location>
        <begin position="26"/>
        <end position="48"/>
    </location>
</feature>
<comment type="caution">
    <text evidence="3">The sequence shown here is derived from an EMBL/GenBank/DDBJ whole genome shotgun (WGS) entry which is preliminary data.</text>
</comment>
<gene>
    <name evidence="3" type="ORF">ABIE13_002296</name>
</gene>
<feature type="compositionally biased region" description="Pro residues" evidence="1">
    <location>
        <begin position="33"/>
        <end position="43"/>
    </location>
</feature>
<dbReference type="InterPro" id="IPR011042">
    <property type="entry name" value="6-blade_b-propeller_TolB-like"/>
</dbReference>
<sequence length="356" mass="37358">MSGKNSRASRVILASLFVALAGCGGGGDDSASPPAPAPEPAPQPGTVKSISLVAGGGAQPAGACGDIDGSKAEARLGNVLDLAIANDGTVYVLEGGCQGGSRVRSISATGEVKTMAVNDRHQPPQSLPSFTQGDQLAIGDSGALYLRDSPGYWQSPSEYLPGKAPGVWKITSTGAQPFAGTQAWSSSPVDGMGIDARFDSPYHMVFGEGALWVLDTFFGARRITEDAAVTTVQSPLRPDKADNQGNLYQFISTPEKGIVGLKRFDGREYSLNGLQADMPFVINGDGTVYGNAGRTTVTLARTKSDGTLEELKAPEGGEVPSWVTLPYTRPAAMQLDRIGNLYVAHGWLIWKISFHR</sequence>
<accession>A0ABV2Q969</accession>
<evidence type="ECO:0008006" key="5">
    <source>
        <dbReference type="Google" id="ProtNLM"/>
    </source>
</evidence>
<feature type="signal peptide" evidence="2">
    <location>
        <begin position="1"/>
        <end position="21"/>
    </location>
</feature>
<proteinExistence type="predicted"/>
<keyword evidence="2" id="KW-0732">Signal</keyword>
<evidence type="ECO:0000313" key="4">
    <source>
        <dbReference type="Proteomes" id="UP001549320"/>
    </source>
</evidence>
<feature type="chain" id="PRO_5045689446" description="NHL repeat containing protein" evidence="2">
    <location>
        <begin position="22"/>
        <end position="356"/>
    </location>
</feature>
<name>A0ABV2Q969_9BURK</name>
<dbReference type="PROSITE" id="PS51257">
    <property type="entry name" value="PROKAR_LIPOPROTEIN"/>
    <property type="match status" value="1"/>
</dbReference>
<protein>
    <recommendedName>
        <fullName evidence="5">NHL repeat containing protein</fullName>
    </recommendedName>
</protein>
<dbReference type="EMBL" id="JBEPSH010000004">
    <property type="protein sequence ID" value="MET4577185.1"/>
    <property type="molecule type" value="Genomic_DNA"/>
</dbReference>
<evidence type="ECO:0000313" key="3">
    <source>
        <dbReference type="EMBL" id="MET4577185.1"/>
    </source>
</evidence>
<dbReference type="Gene3D" id="2.120.10.30">
    <property type="entry name" value="TolB, C-terminal domain"/>
    <property type="match status" value="2"/>
</dbReference>
<evidence type="ECO:0000256" key="2">
    <source>
        <dbReference type="SAM" id="SignalP"/>
    </source>
</evidence>
<reference evidence="3 4" key="1">
    <citation type="submission" date="2024-06" db="EMBL/GenBank/DDBJ databases">
        <title>Sorghum-associated microbial communities from plants grown in Nebraska, USA.</title>
        <authorList>
            <person name="Schachtman D."/>
        </authorList>
    </citation>
    <scope>NUCLEOTIDE SEQUENCE [LARGE SCALE GENOMIC DNA]</scope>
    <source>
        <strain evidence="3 4">2709</strain>
    </source>
</reference>
<keyword evidence="4" id="KW-1185">Reference proteome</keyword>
<dbReference type="Proteomes" id="UP001549320">
    <property type="component" value="Unassembled WGS sequence"/>
</dbReference>
<organism evidence="3 4">
    <name type="scientific">Ottowia thiooxydans</name>
    <dbReference type="NCBI Taxonomy" id="219182"/>
    <lineage>
        <taxon>Bacteria</taxon>
        <taxon>Pseudomonadati</taxon>
        <taxon>Pseudomonadota</taxon>
        <taxon>Betaproteobacteria</taxon>
        <taxon>Burkholderiales</taxon>
        <taxon>Comamonadaceae</taxon>
        <taxon>Ottowia</taxon>
    </lineage>
</organism>
<evidence type="ECO:0000256" key="1">
    <source>
        <dbReference type="SAM" id="MobiDB-lite"/>
    </source>
</evidence>
<dbReference type="RefSeq" id="WP_354443364.1">
    <property type="nucleotide sequence ID" value="NZ_JBEPSH010000004.1"/>
</dbReference>